<dbReference type="AlphaFoldDB" id="L5KUD9"/>
<keyword evidence="3" id="KW-1185">Reference proteome</keyword>
<accession>L5KUD9</accession>
<dbReference type="Proteomes" id="UP000010552">
    <property type="component" value="Unassembled WGS sequence"/>
</dbReference>
<dbReference type="EMBL" id="KB030553">
    <property type="protein sequence ID" value="ELK15032.1"/>
    <property type="molecule type" value="Genomic_DNA"/>
</dbReference>
<feature type="region of interest" description="Disordered" evidence="1">
    <location>
        <begin position="29"/>
        <end position="53"/>
    </location>
</feature>
<evidence type="ECO:0000313" key="2">
    <source>
        <dbReference type="EMBL" id="ELK15032.1"/>
    </source>
</evidence>
<reference evidence="3" key="1">
    <citation type="journal article" date="2013" name="Science">
        <title>Comparative analysis of bat genomes provides insight into the evolution of flight and immunity.</title>
        <authorList>
            <person name="Zhang G."/>
            <person name="Cowled C."/>
            <person name="Shi Z."/>
            <person name="Huang Z."/>
            <person name="Bishop-Lilly K.A."/>
            <person name="Fang X."/>
            <person name="Wynne J.W."/>
            <person name="Xiong Z."/>
            <person name="Baker M.L."/>
            <person name="Zhao W."/>
            <person name="Tachedjian M."/>
            <person name="Zhu Y."/>
            <person name="Zhou P."/>
            <person name="Jiang X."/>
            <person name="Ng J."/>
            <person name="Yang L."/>
            <person name="Wu L."/>
            <person name="Xiao J."/>
            <person name="Feng Y."/>
            <person name="Chen Y."/>
            <person name="Sun X."/>
            <person name="Zhang Y."/>
            <person name="Marsh G.A."/>
            <person name="Crameri G."/>
            <person name="Broder C.C."/>
            <person name="Frey K.G."/>
            <person name="Wang L.F."/>
            <person name="Wang J."/>
        </authorList>
    </citation>
    <scope>NUCLEOTIDE SEQUENCE [LARGE SCALE GENOMIC DNA]</scope>
</reference>
<evidence type="ECO:0000256" key="1">
    <source>
        <dbReference type="SAM" id="MobiDB-lite"/>
    </source>
</evidence>
<sequence length="120" mass="13057">MLGQQEGGKWKYGGGWSLEALRWLAWSPNPTTPLKRRRPPTAPSLATSPAQAHLDSMPKSLYPWYGLTPYQQPQDKAALCPRSAQRISASSPNLPPLTFGTTLSYPIASPQCGEPVILGL</sequence>
<dbReference type="InParanoid" id="L5KUD9"/>
<proteinExistence type="predicted"/>
<evidence type="ECO:0000313" key="3">
    <source>
        <dbReference type="Proteomes" id="UP000010552"/>
    </source>
</evidence>
<gene>
    <name evidence="2" type="ORF">PAL_GLEAN10003838</name>
</gene>
<protein>
    <submittedName>
        <fullName evidence="2">MICAL-like protein 1</fullName>
    </submittedName>
</protein>
<organism evidence="2 3">
    <name type="scientific">Pteropus alecto</name>
    <name type="common">Black flying fox</name>
    <dbReference type="NCBI Taxonomy" id="9402"/>
    <lineage>
        <taxon>Eukaryota</taxon>
        <taxon>Metazoa</taxon>
        <taxon>Chordata</taxon>
        <taxon>Craniata</taxon>
        <taxon>Vertebrata</taxon>
        <taxon>Euteleostomi</taxon>
        <taxon>Mammalia</taxon>
        <taxon>Eutheria</taxon>
        <taxon>Laurasiatheria</taxon>
        <taxon>Chiroptera</taxon>
        <taxon>Yinpterochiroptera</taxon>
        <taxon>Pteropodoidea</taxon>
        <taxon>Pteropodidae</taxon>
        <taxon>Pteropodinae</taxon>
        <taxon>Pteropus</taxon>
    </lineage>
</organism>
<feature type="compositionally biased region" description="Low complexity" evidence="1">
    <location>
        <begin position="43"/>
        <end position="52"/>
    </location>
</feature>
<name>L5KUD9_PTEAL</name>